<feature type="active site" description="Proton acceptor" evidence="15">
    <location>
        <position position="476"/>
    </location>
</feature>
<dbReference type="InterPro" id="IPR004404">
    <property type="entry name" value="DihydroxyA_deHydtase"/>
</dbReference>
<name>A0ABW8YRT2_9SPHN</name>
<evidence type="ECO:0000256" key="15">
    <source>
        <dbReference type="HAMAP-Rule" id="MF_00012"/>
    </source>
</evidence>
<feature type="binding site" evidence="15">
    <location>
        <position position="87"/>
    </location>
    <ligand>
        <name>Mg(2+)</name>
        <dbReference type="ChEBI" id="CHEBI:18420"/>
    </ligand>
</feature>
<feature type="binding site" evidence="15">
    <location>
        <position position="181"/>
    </location>
    <ligand>
        <name>[2Fe-2S] cluster</name>
        <dbReference type="ChEBI" id="CHEBI:190135"/>
    </ligand>
</feature>
<comment type="catalytic activity">
    <reaction evidence="11">
        <text>(2R)-2,3-dihydroxy-3-methylbutanoate = 3-methyl-2-oxobutanoate + H2O</text>
        <dbReference type="Rhea" id="RHEA:24809"/>
        <dbReference type="ChEBI" id="CHEBI:11851"/>
        <dbReference type="ChEBI" id="CHEBI:15377"/>
        <dbReference type="ChEBI" id="CHEBI:49072"/>
        <dbReference type="EC" id="4.2.1.9"/>
    </reaction>
    <physiologicalReaction direction="left-to-right" evidence="11">
        <dbReference type="Rhea" id="RHEA:24810"/>
    </physiologicalReaction>
</comment>
<evidence type="ECO:0000313" key="19">
    <source>
        <dbReference type="Proteomes" id="UP001629244"/>
    </source>
</evidence>
<keyword evidence="7 15" id="KW-0408">Iron</keyword>
<evidence type="ECO:0000256" key="11">
    <source>
        <dbReference type="ARBA" id="ARBA00029304"/>
    </source>
</evidence>
<protein>
    <recommendedName>
        <fullName evidence="14 15">Dihydroxy-acid dehydratase</fullName>
        <shortName evidence="15">DAD</shortName>
        <ecNumber evidence="14 15">4.2.1.9</ecNumber>
    </recommendedName>
</protein>
<dbReference type="SUPFAM" id="SSF52016">
    <property type="entry name" value="LeuD/IlvD-like"/>
    <property type="match status" value="1"/>
</dbReference>
<dbReference type="Gene3D" id="3.50.30.80">
    <property type="entry name" value="IlvD/EDD C-terminal domain-like"/>
    <property type="match status" value="1"/>
</dbReference>
<dbReference type="PROSITE" id="PS00887">
    <property type="entry name" value="ILVD_EDD_2"/>
    <property type="match status" value="1"/>
</dbReference>
<keyword evidence="10 15" id="KW-0100">Branched-chain amino acid biosynthesis</keyword>
<dbReference type="InterPro" id="IPR050165">
    <property type="entry name" value="DHAD_IlvD/Edd"/>
</dbReference>
<sequence length="573" mass="61031">MTNRFDKSRLPSRHVSVGPERAPHRSYYYAMGLSEEEIARPFVALASAGNDSAPCNTTLDMQADAARKGVIDNGGMPRRFNTITVTDGIAMGHQGMKSSLVSREVIADSVELSVRGHCYDALVGFAGCDKSLPGMMMAMLRLNIPSIFVYGGSILPGRYEERDVTVVDVFEVVGKFAAGTCPISEVHALEKVACPGHGACGGQFTANTMACVGEAIGLSLPNSNMVPAPYSSREQIAIAAGYQVMELIERNIRPRDICTREAFVNAARIVAATGGSTNGALHLPAMASEAGIDFDLFDVAEIFKSTPYIADLKPGGKYVAKDMYEAGGVYMLMKTMLANDLLDGNCMTVTGRTLGENIDQVTWNPDQKVIYDVKTPITPTGGVVGLRGSLAPDGAIVKVAGMHRLQFEGPARCFDCEEDAFAAVEARSIREGEVIIIRYEGPKGGPGMREMLSTTAALYGLGLGEKVALITDGRFSGGTRGFCIGHVGPEAAEGGPIALVEDGDTIRIDAEAGTIDLDVADDVLAQRRAAWQPRVNDYRSGALWRYAQNVGPAYKGAVTHPGAKSETHVFADI</sequence>
<evidence type="ECO:0000256" key="5">
    <source>
        <dbReference type="ARBA" id="ARBA00022723"/>
    </source>
</evidence>
<evidence type="ECO:0000256" key="10">
    <source>
        <dbReference type="ARBA" id="ARBA00023304"/>
    </source>
</evidence>
<comment type="function">
    <text evidence="15">Functions in the biosynthesis of branched-chain amino acids. Catalyzes the dehydration of (2R,3R)-2,3-dihydroxy-3-methylpentanoate (2,3-dihydroxy-3-methylvalerate) into 2-oxo-3-methylpentanoate (2-oxo-3-methylvalerate) and of (2R)-2,3-dihydroxy-3-methylbutanoate (2,3-dihydroxyisovalerate) into 2-oxo-3-methylbutanoate (2-oxoisovalerate), the penultimate precursor to L-isoleucine and L-valine, respectively.</text>
</comment>
<comment type="catalytic activity">
    <reaction evidence="15">
        <text>(2R,3R)-2,3-dihydroxy-3-methylpentanoate = (S)-3-methyl-2-oxopentanoate + H2O</text>
        <dbReference type="Rhea" id="RHEA:27694"/>
        <dbReference type="ChEBI" id="CHEBI:15377"/>
        <dbReference type="ChEBI" id="CHEBI:35146"/>
        <dbReference type="ChEBI" id="CHEBI:49258"/>
        <dbReference type="EC" id="4.2.1.9"/>
    </reaction>
</comment>
<keyword evidence="4 15" id="KW-0001">2Fe-2S</keyword>
<feature type="binding site" evidence="15">
    <location>
        <position position="129"/>
    </location>
    <ligand>
        <name>Mg(2+)</name>
        <dbReference type="ChEBI" id="CHEBI:18420"/>
    </ligand>
</feature>
<proteinExistence type="inferred from homology"/>
<evidence type="ECO:0000256" key="13">
    <source>
        <dbReference type="ARBA" id="ARBA00029437"/>
    </source>
</evidence>
<dbReference type="Proteomes" id="UP001629244">
    <property type="component" value="Unassembled WGS sequence"/>
</dbReference>
<evidence type="ECO:0000256" key="8">
    <source>
        <dbReference type="ARBA" id="ARBA00023014"/>
    </source>
</evidence>
<keyword evidence="8 15" id="KW-0411">Iron-sulfur</keyword>
<gene>
    <name evidence="15 18" type="primary">ilvD</name>
    <name evidence="18" type="ORF">ABS767_17390</name>
</gene>
<keyword evidence="19" id="KW-1185">Reference proteome</keyword>
<dbReference type="PANTHER" id="PTHR21000:SF5">
    <property type="entry name" value="DIHYDROXY-ACID DEHYDRATASE, MITOCHONDRIAL"/>
    <property type="match status" value="1"/>
</dbReference>
<feature type="binding site" description="via carbamate group" evidence="15">
    <location>
        <position position="130"/>
    </location>
    <ligand>
        <name>Mg(2+)</name>
        <dbReference type="ChEBI" id="CHEBI:18420"/>
    </ligand>
</feature>
<comment type="similarity">
    <text evidence="2 15">Belongs to the IlvD/Edd family.</text>
</comment>
<evidence type="ECO:0000256" key="1">
    <source>
        <dbReference type="ARBA" id="ARBA00001946"/>
    </source>
</evidence>
<evidence type="ECO:0000256" key="7">
    <source>
        <dbReference type="ARBA" id="ARBA00023004"/>
    </source>
</evidence>
<evidence type="ECO:0000259" key="17">
    <source>
        <dbReference type="Pfam" id="PF24877"/>
    </source>
</evidence>
<comment type="pathway">
    <text evidence="12 15">Amino-acid biosynthesis; L-valine biosynthesis; L-valine from pyruvate: step 3/4.</text>
</comment>
<keyword evidence="3 15" id="KW-0028">Amino-acid biosynthesis</keyword>
<feature type="binding site" evidence="15">
    <location>
        <position position="55"/>
    </location>
    <ligand>
        <name>[2Fe-2S] cluster</name>
        <dbReference type="ChEBI" id="CHEBI:190135"/>
    </ligand>
</feature>
<dbReference type="InterPro" id="IPR037237">
    <property type="entry name" value="IlvD/EDD_N"/>
</dbReference>
<reference evidence="18 19" key="1">
    <citation type="submission" date="2024-06" db="EMBL/GenBank/DDBJ databases">
        <authorList>
            <person name="Kaempfer P."/>
            <person name="Viver T."/>
        </authorList>
    </citation>
    <scope>NUCLEOTIDE SEQUENCE [LARGE SCALE GENOMIC DNA]</scope>
    <source>
        <strain evidence="18 19">ST-64</strain>
    </source>
</reference>
<dbReference type="EMBL" id="JBELQC010000003">
    <property type="protein sequence ID" value="MFL9842749.1"/>
    <property type="molecule type" value="Genomic_DNA"/>
</dbReference>
<dbReference type="Pfam" id="PF00920">
    <property type="entry name" value="ILVD_EDD_N"/>
    <property type="match status" value="1"/>
</dbReference>
<dbReference type="HAMAP" id="MF_00012">
    <property type="entry name" value="IlvD"/>
    <property type="match status" value="1"/>
</dbReference>
<dbReference type="Pfam" id="PF24877">
    <property type="entry name" value="ILV_EDD_C"/>
    <property type="match status" value="1"/>
</dbReference>
<organism evidence="18 19">
    <name type="scientific">Sphingomonas plantiphila</name>
    <dbReference type="NCBI Taxonomy" id="3163295"/>
    <lineage>
        <taxon>Bacteria</taxon>
        <taxon>Pseudomonadati</taxon>
        <taxon>Pseudomonadota</taxon>
        <taxon>Alphaproteobacteria</taxon>
        <taxon>Sphingomonadales</taxon>
        <taxon>Sphingomonadaceae</taxon>
        <taxon>Sphingomonas</taxon>
    </lineage>
</organism>
<dbReference type="InterPro" id="IPR056740">
    <property type="entry name" value="ILV_EDD_C"/>
</dbReference>
<keyword evidence="6 15" id="KW-0460">Magnesium</keyword>
<comment type="subunit">
    <text evidence="15">Homodimer.</text>
</comment>
<evidence type="ECO:0000313" key="18">
    <source>
        <dbReference type="EMBL" id="MFL9842749.1"/>
    </source>
</evidence>
<evidence type="ECO:0000256" key="9">
    <source>
        <dbReference type="ARBA" id="ARBA00023239"/>
    </source>
</evidence>
<feature type="modified residue" description="N6-carboxylysine" evidence="15">
    <location>
        <position position="130"/>
    </location>
</feature>
<evidence type="ECO:0000256" key="4">
    <source>
        <dbReference type="ARBA" id="ARBA00022714"/>
    </source>
</evidence>
<dbReference type="RefSeq" id="WP_408080677.1">
    <property type="nucleotide sequence ID" value="NZ_JBELQC010000003.1"/>
</dbReference>
<keyword evidence="9 15" id="KW-0456">Lyase</keyword>
<evidence type="ECO:0000256" key="12">
    <source>
        <dbReference type="ARBA" id="ARBA00029436"/>
    </source>
</evidence>
<keyword evidence="5 15" id="KW-0479">Metal-binding</keyword>
<feature type="binding site" evidence="15">
    <location>
        <position position="450"/>
    </location>
    <ligand>
        <name>Mg(2+)</name>
        <dbReference type="ChEBI" id="CHEBI:18420"/>
    </ligand>
</feature>
<dbReference type="EC" id="4.2.1.9" evidence="14 15"/>
<evidence type="ECO:0000256" key="2">
    <source>
        <dbReference type="ARBA" id="ARBA00006486"/>
    </source>
</evidence>
<evidence type="ECO:0000256" key="3">
    <source>
        <dbReference type="ARBA" id="ARBA00022605"/>
    </source>
</evidence>
<dbReference type="SUPFAM" id="SSF143975">
    <property type="entry name" value="IlvD/EDD N-terminal domain-like"/>
    <property type="match status" value="1"/>
</dbReference>
<dbReference type="InterPro" id="IPR000581">
    <property type="entry name" value="ILV_EDD_N"/>
</dbReference>
<dbReference type="InterPro" id="IPR042096">
    <property type="entry name" value="Dihydro-acid_dehy_C"/>
</dbReference>
<feature type="domain" description="Dihydroxy-acid/6-phosphogluconate dehydratase N-terminal" evidence="16">
    <location>
        <begin position="40"/>
        <end position="357"/>
    </location>
</feature>
<dbReference type="PROSITE" id="PS00886">
    <property type="entry name" value="ILVD_EDD_1"/>
    <property type="match status" value="1"/>
</dbReference>
<comment type="caution">
    <text evidence="18">The sequence shown here is derived from an EMBL/GenBank/DDBJ whole genome shotgun (WGS) entry which is preliminary data.</text>
</comment>
<evidence type="ECO:0000256" key="14">
    <source>
        <dbReference type="ARBA" id="ARBA00029490"/>
    </source>
</evidence>
<dbReference type="GO" id="GO:0004160">
    <property type="term" value="F:dihydroxy-acid dehydratase activity"/>
    <property type="evidence" value="ECO:0007669"/>
    <property type="project" value="UniProtKB-EC"/>
</dbReference>
<accession>A0ABW8YRT2</accession>
<comment type="caution">
    <text evidence="15">Lacks conserved residue(s) required for the propagation of feature annotation.</text>
</comment>
<feature type="domain" description="Dihydroxy-acid/6-phosphogluconate dehydratase C-terminal" evidence="17">
    <location>
        <begin position="368"/>
        <end position="557"/>
    </location>
</feature>
<comment type="cofactor">
    <cofactor evidence="1 15">
        <name>Mg(2+)</name>
        <dbReference type="ChEBI" id="CHEBI:18420"/>
    </cofactor>
</comment>
<comment type="cofactor">
    <cofactor evidence="15">
        <name>[2Fe-2S] cluster</name>
        <dbReference type="ChEBI" id="CHEBI:190135"/>
    </cofactor>
    <text evidence="15">Binds 1 [2Fe-2S] cluster per subunit. This cluster acts as a Lewis acid cofactor.</text>
</comment>
<comment type="pathway">
    <text evidence="13 15">Amino-acid biosynthesis; L-isoleucine biosynthesis; L-isoleucine from 2-oxobutanoate: step 3/4.</text>
</comment>
<dbReference type="InterPro" id="IPR020558">
    <property type="entry name" value="DiOHA_6PGluconate_deHydtase_CS"/>
</dbReference>
<dbReference type="NCBIfam" id="NF002068">
    <property type="entry name" value="PRK00911.1"/>
    <property type="match status" value="1"/>
</dbReference>
<dbReference type="NCBIfam" id="TIGR00110">
    <property type="entry name" value="ilvD"/>
    <property type="match status" value="1"/>
</dbReference>
<dbReference type="PANTHER" id="PTHR21000">
    <property type="entry name" value="DIHYDROXY-ACID DEHYDRATASE DAD"/>
    <property type="match status" value="1"/>
</dbReference>
<evidence type="ECO:0000259" key="16">
    <source>
        <dbReference type="Pfam" id="PF00920"/>
    </source>
</evidence>
<evidence type="ECO:0000256" key="6">
    <source>
        <dbReference type="ARBA" id="ARBA00022842"/>
    </source>
</evidence>